<dbReference type="PANTHER" id="PTHR10000">
    <property type="entry name" value="PHOSPHOSERINE PHOSPHATASE"/>
    <property type="match status" value="1"/>
</dbReference>
<organism evidence="1 2">
    <name type="scientific">Erysipelothrix inopinata</name>
    <dbReference type="NCBI Taxonomy" id="225084"/>
    <lineage>
        <taxon>Bacteria</taxon>
        <taxon>Bacillati</taxon>
        <taxon>Bacillota</taxon>
        <taxon>Erysipelotrichia</taxon>
        <taxon>Erysipelotrichales</taxon>
        <taxon>Erysipelotrichaceae</taxon>
        <taxon>Erysipelothrix</taxon>
    </lineage>
</organism>
<dbReference type="RefSeq" id="WP_187532981.1">
    <property type="nucleotide sequence ID" value="NZ_CBCSHU010000002.1"/>
</dbReference>
<dbReference type="InterPro" id="IPR036412">
    <property type="entry name" value="HAD-like_sf"/>
</dbReference>
<dbReference type="InterPro" id="IPR023214">
    <property type="entry name" value="HAD_sf"/>
</dbReference>
<dbReference type="GO" id="GO:0016791">
    <property type="term" value="F:phosphatase activity"/>
    <property type="evidence" value="ECO:0007669"/>
    <property type="project" value="UniProtKB-ARBA"/>
</dbReference>
<evidence type="ECO:0000313" key="1">
    <source>
        <dbReference type="EMBL" id="QNN59847.1"/>
    </source>
</evidence>
<dbReference type="KEGG" id="eio:H9L01_05495"/>
<dbReference type="PANTHER" id="PTHR10000:SF8">
    <property type="entry name" value="HAD SUPERFAMILY HYDROLASE-LIKE, TYPE 3"/>
    <property type="match status" value="1"/>
</dbReference>
<keyword evidence="2" id="KW-1185">Reference proteome</keyword>
<dbReference type="EMBL" id="CP060715">
    <property type="protein sequence ID" value="QNN59847.1"/>
    <property type="molecule type" value="Genomic_DNA"/>
</dbReference>
<accession>A0A7G9RW72</accession>
<dbReference type="Gene3D" id="3.40.50.1000">
    <property type="entry name" value="HAD superfamily/HAD-like"/>
    <property type="match status" value="1"/>
</dbReference>
<dbReference type="SUPFAM" id="SSF56784">
    <property type="entry name" value="HAD-like"/>
    <property type="match status" value="1"/>
</dbReference>
<name>A0A7G9RW72_9FIRM</name>
<gene>
    <name evidence="1" type="ORF">H9L01_05495</name>
</gene>
<sequence>MNPSQKRVFIDLDGTLLNSEGSVSFFTKQEIEKAINRNIEIWICSGRPYCFAQKIANMIDERIKTISYNGCMIESNIEDSFNPQILEDILKLMSPESIIILKSRTTLYSNKLPVIDSFAYRDELKTYSMEEKPLIEYQNDCILKVLILEKNQYAHMKDNLMKQNLECSIAFYENLGCEITPKGINKGSAVKKVRQENDIIIGIGNDMNDISLFEASDIAVAMKNSHKQLLSMAHVITSSNDQDGVGKYLETL</sequence>
<dbReference type="Gene3D" id="3.30.1240.10">
    <property type="match status" value="1"/>
</dbReference>
<proteinExistence type="predicted"/>
<dbReference type="AlphaFoldDB" id="A0A7G9RW72"/>
<protein>
    <submittedName>
        <fullName evidence="1">HAD family phosphatase</fullName>
    </submittedName>
</protein>
<dbReference type="GO" id="GO:0000287">
    <property type="term" value="F:magnesium ion binding"/>
    <property type="evidence" value="ECO:0007669"/>
    <property type="project" value="TreeGrafter"/>
</dbReference>
<dbReference type="Pfam" id="PF08282">
    <property type="entry name" value="Hydrolase_3"/>
    <property type="match status" value="1"/>
</dbReference>
<dbReference type="NCBIfam" id="TIGR00099">
    <property type="entry name" value="Cof-subfamily"/>
    <property type="match status" value="1"/>
</dbReference>
<dbReference type="InterPro" id="IPR000150">
    <property type="entry name" value="Cof"/>
</dbReference>
<dbReference type="NCBIfam" id="TIGR01484">
    <property type="entry name" value="HAD-SF-IIB"/>
    <property type="match status" value="1"/>
</dbReference>
<dbReference type="Proteomes" id="UP000515928">
    <property type="component" value="Chromosome"/>
</dbReference>
<reference evidence="1 2" key="1">
    <citation type="submission" date="2020-08" db="EMBL/GenBank/DDBJ databases">
        <title>Genome sequence of Erysipelothrix inopinata DSM 15511T.</title>
        <authorList>
            <person name="Hyun D.-W."/>
            <person name="Bae J.-W."/>
        </authorList>
    </citation>
    <scope>NUCLEOTIDE SEQUENCE [LARGE SCALE GENOMIC DNA]</scope>
    <source>
        <strain evidence="1 2">DSM 15511</strain>
    </source>
</reference>
<dbReference type="GO" id="GO:0005829">
    <property type="term" value="C:cytosol"/>
    <property type="evidence" value="ECO:0007669"/>
    <property type="project" value="TreeGrafter"/>
</dbReference>
<evidence type="ECO:0000313" key="2">
    <source>
        <dbReference type="Proteomes" id="UP000515928"/>
    </source>
</evidence>
<dbReference type="InterPro" id="IPR006379">
    <property type="entry name" value="HAD-SF_hydro_IIB"/>
</dbReference>